<evidence type="ECO:0000313" key="4">
    <source>
        <dbReference type="Proteomes" id="UP000037510"/>
    </source>
</evidence>
<dbReference type="InterPro" id="IPR051072">
    <property type="entry name" value="CACNG_subunit"/>
</dbReference>
<dbReference type="GO" id="GO:0098970">
    <property type="term" value="P:postsynaptic neurotransmitter receptor diffusion trapping"/>
    <property type="evidence" value="ECO:0007669"/>
    <property type="project" value="TreeGrafter"/>
</dbReference>
<dbReference type="GO" id="GO:0098839">
    <property type="term" value="C:postsynaptic density membrane"/>
    <property type="evidence" value="ECO:0007669"/>
    <property type="project" value="TreeGrafter"/>
</dbReference>
<dbReference type="GO" id="GO:0016247">
    <property type="term" value="F:channel regulator activity"/>
    <property type="evidence" value="ECO:0007669"/>
    <property type="project" value="TreeGrafter"/>
</dbReference>
<keyword evidence="2" id="KW-0472">Membrane</keyword>
<feature type="transmembrane region" description="Helical" evidence="2">
    <location>
        <begin position="53"/>
        <end position="74"/>
    </location>
</feature>
<comment type="caution">
    <text evidence="3">The sequence shown here is derived from an EMBL/GenBank/DDBJ whole genome shotgun (WGS) entry which is preliminary data.</text>
</comment>
<dbReference type="PANTHER" id="PTHR12107">
    <property type="entry name" value="VOLTAGE-DEPENDENT CALCIUM CHANNEL GAMMA SUBUNIT"/>
    <property type="match status" value="1"/>
</dbReference>
<feature type="transmembrane region" description="Helical" evidence="2">
    <location>
        <begin position="201"/>
        <end position="228"/>
    </location>
</feature>
<dbReference type="Gene3D" id="1.20.140.150">
    <property type="match status" value="2"/>
</dbReference>
<dbReference type="GO" id="GO:0005245">
    <property type="term" value="F:voltage-gated calcium channel activity"/>
    <property type="evidence" value="ECO:0007669"/>
    <property type="project" value="TreeGrafter"/>
</dbReference>
<dbReference type="Proteomes" id="UP000037510">
    <property type="component" value="Unassembled WGS sequence"/>
</dbReference>
<evidence type="ECO:0000256" key="2">
    <source>
        <dbReference type="SAM" id="Phobius"/>
    </source>
</evidence>
<evidence type="ECO:0000313" key="3">
    <source>
        <dbReference type="EMBL" id="KOB69558.1"/>
    </source>
</evidence>
<reference evidence="3 4" key="1">
    <citation type="journal article" date="2015" name="Genome Biol. Evol.">
        <title>The genome of winter moth (Operophtera brumata) provides a genomic perspective on sexual dimorphism and phenology.</title>
        <authorList>
            <person name="Derks M.F."/>
            <person name="Smit S."/>
            <person name="Salis L."/>
            <person name="Schijlen E."/>
            <person name="Bossers A."/>
            <person name="Mateman C."/>
            <person name="Pijl A.S."/>
            <person name="de Ridder D."/>
            <person name="Groenen M.A."/>
            <person name="Visser M.E."/>
            <person name="Megens H.J."/>
        </authorList>
    </citation>
    <scope>NUCLEOTIDE SEQUENCE [LARGE SCALE GENOMIC DNA]</scope>
    <source>
        <strain evidence="3">WM2013NL</strain>
        <tissue evidence="3">Head and thorax</tissue>
    </source>
</reference>
<dbReference type="GO" id="GO:0051968">
    <property type="term" value="P:positive regulation of synaptic transmission, glutamatergic"/>
    <property type="evidence" value="ECO:0007669"/>
    <property type="project" value="TreeGrafter"/>
</dbReference>
<proteinExistence type="predicted"/>
<dbReference type="STRING" id="104452.A0A0L7L233"/>
<name>A0A0L7L233_OPEBR</name>
<dbReference type="GO" id="GO:0099590">
    <property type="term" value="P:neurotransmitter receptor internalization"/>
    <property type="evidence" value="ECO:0007669"/>
    <property type="project" value="TreeGrafter"/>
</dbReference>
<organism evidence="3 4">
    <name type="scientific">Operophtera brumata</name>
    <name type="common">Winter moth</name>
    <name type="synonym">Phalaena brumata</name>
    <dbReference type="NCBI Taxonomy" id="104452"/>
    <lineage>
        <taxon>Eukaryota</taxon>
        <taxon>Metazoa</taxon>
        <taxon>Ecdysozoa</taxon>
        <taxon>Arthropoda</taxon>
        <taxon>Hexapoda</taxon>
        <taxon>Insecta</taxon>
        <taxon>Pterygota</taxon>
        <taxon>Neoptera</taxon>
        <taxon>Endopterygota</taxon>
        <taxon>Lepidoptera</taxon>
        <taxon>Glossata</taxon>
        <taxon>Ditrysia</taxon>
        <taxon>Geometroidea</taxon>
        <taxon>Geometridae</taxon>
        <taxon>Larentiinae</taxon>
        <taxon>Operophtera</taxon>
    </lineage>
</organism>
<keyword evidence="2" id="KW-0812">Transmembrane</keyword>
<dbReference type="AlphaFoldDB" id="A0A0L7L233"/>
<dbReference type="GO" id="GO:0032281">
    <property type="term" value="C:AMPA glutamate receptor complex"/>
    <property type="evidence" value="ECO:0007669"/>
    <property type="project" value="TreeGrafter"/>
</dbReference>
<gene>
    <name evidence="3" type="ORF">OBRU01_16638</name>
</gene>
<keyword evidence="4" id="KW-1185">Reference proteome</keyword>
<protein>
    <submittedName>
        <fullName evidence="3">Putative Voltage-dependent calcium channel</fullName>
    </submittedName>
</protein>
<dbReference type="GO" id="GO:0098943">
    <property type="term" value="P:neurotransmitter receptor transport, postsynaptic endosome to lysosome"/>
    <property type="evidence" value="ECO:0007669"/>
    <property type="project" value="TreeGrafter"/>
</dbReference>
<evidence type="ECO:0000256" key="1">
    <source>
        <dbReference type="SAM" id="MobiDB-lite"/>
    </source>
</evidence>
<feature type="region of interest" description="Disordered" evidence="1">
    <location>
        <begin position="11"/>
        <end position="42"/>
    </location>
</feature>
<dbReference type="PANTHER" id="PTHR12107:SF0">
    <property type="entry name" value="STARGAZIN (MAMMALIAN CALCIUM CHANNEL) HOMOLOG"/>
    <property type="match status" value="1"/>
</dbReference>
<keyword evidence="2" id="KW-1133">Transmembrane helix</keyword>
<sequence>MWGGGAQCVHGSLPRGAHSQPAPTLSGAISARRPPRPTAPSPTLIAQIDSSVACLWILTPLSAGTAVAAVLIAVSTNNWLHTEENMMNPLYNGTGTYGLVAKQTVSGLWRICHTDPGGTVFKCLDIPYFPLSQFTPDPTGGTVFKCLDIPYFPLSQFTPDPSLIMLTGIVMYISVFKSQLGHKLRYMIVFDTPRMSYSYGYSFGLYLGGFVACELAGTSAIFLFLQWYQKDWITELSEKAKADCRAWDREYAFSEFRERDSTILERRMMKRDTYPPTGSSAATPRERRRFIFDGDELPHCSIHNKNRRINLSSASLKDLSSSTLYGFPAAPRPTACENYFDEFKEVPQSANTLSGLRSASIFQSQASVASGRFLDNSAVEPPPSREEELVTFGVGTRVAIHEEQTRHDRAVGTDPYRRTTPV</sequence>
<dbReference type="EMBL" id="JTDY01003436">
    <property type="protein sequence ID" value="KOB69558.1"/>
    <property type="molecule type" value="Genomic_DNA"/>
</dbReference>
<accession>A0A0L7L233</accession>
<dbReference type="GO" id="GO:0019226">
    <property type="term" value="P:transmission of nerve impulse"/>
    <property type="evidence" value="ECO:0007669"/>
    <property type="project" value="TreeGrafter"/>
</dbReference>
<feature type="transmembrane region" description="Helical" evidence="2">
    <location>
        <begin position="162"/>
        <end position="180"/>
    </location>
</feature>